<name>A0ABW2NK82_9BACL</name>
<evidence type="ECO:0000313" key="2">
    <source>
        <dbReference type="EMBL" id="MFC7371087.1"/>
    </source>
</evidence>
<dbReference type="Proteomes" id="UP001596549">
    <property type="component" value="Unassembled WGS sequence"/>
</dbReference>
<organism evidence="2 3">
    <name type="scientific">Fictibacillus iocasae</name>
    <dbReference type="NCBI Taxonomy" id="2715437"/>
    <lineage>
        <taxon>Bacteria</taxon>
        <taxon>Bacillati</taxon>
        <taxon>Bacillota</taxon>
        <taxon>Bacilli</taxon>
        <taxon>Bacillales</taxon>
        <taxon>Fictibacillaceae</taxon>
        <taxon>Fictibacillus</taxon>
    </lineage>
</organism>
<proteinExistence type="predicted"/>
<evidence type="ECO:0000313" key="3">
    <source>
        <dbReference type="Proteomes" id="UP001596549"/>
    </source>
</evidence>
<protein>
    <recommendedName>
        <fullName evidence="1">Imm33-like domain-containing protein</fullName>
    </recommendedName>
</protein>
<feature type="domain" description="Imm33-like" evidence="1">
    <location>
        <begin position="7"/>
        <end position="57"/>
    </location>
</feature>
<accession>A0ABW2NK82</accession>
<dbReference type="Pfam" id="PF24719">
    <property type="entry name" value="Imm33-like"/>
    <property type="match status" value="1"/>
</dbReference>
<evidence type="ECO:0000259" key="1">
    <source>
        <dbReference type="Pfam" id="PF24719"/>
    </source>
</evidence>
<comment type="caution">
    <text evidence="2">The sequence shown here is derived from an EMBL/GenBank/DDBJ whole genome shotgun (WGS) entry which is preliminary data.</text>
</comment>
<gene>
    <name evidence="2" type="ORF">ACFQPF_05310</name>
</gene>
<dbReference type="EMBL" id="JBHTCP010000010">
    <property type="protein sequence ID" value="MFC7371087.1"/>
    <property type="molecule type" value="Genomic_DNA"/>
</dbReference>
<sequence>MSKIIEQQKQLCQRFNAHFYPAEDHLKLGISRQVKEGLQPVLGLRLPPEEGTTGWFI</sequence>
<dbReference type="InterPro" id="IPR056509">
    <property type="entry name" value="Imm33-like"/>
</dbReference>
<reference evidence="3" key="1">
    <citation type="journal article" date="2019" name="Int. J. Syst. Evol. Microbiol.">
        <title>The Global Catalogue of Microorganisms (GCM) 10K type strain sequencing project: providing services to taxonomists for standard genome sequencing and annotation.</title>
        <authorList>
            <consortium name="The Broad Institute Genomics Platform"/>
            <consortium name="The Broad Institute Genome Sequencing Center for Infectious Disease"/>
            <person name="Wu L."/>
            <person name="Ma J."/>
        </authorList>
    </citation>
    <scope>NUCLEOTIDE SEQUENCE [LARGE SCALE GENOMIC DNA]</scope>
    <source>
        <strain evidence="3">NBRC 106396</strain>
    </source>
</reference>
<keyword evidence="3" id="KW-1185">Reference proteome</keyword>